<dbReference type="GO" id="GO:0035658">
    <property type="term" value="C:Mon1-Ccz1 complex"/>
    <property type="evidence" value="ECO:0007669"/>
    <property type="project" value="TreeGrafter"/>
</dbReference>
<evidence type="ECO:0000313" key="6">
    <source>
        <dbReference type="RefSeq" id="XP_047736822.1"/>
    </source>
</evidence>
<sequence length="283" mass="31649">YVNSVVESVSTRAALQRHYSRRRNCDLRDLLGGTDRLITSLLHLQDTEPGLLLGAYHTLPLPQANLVFAVVVTGLQVVSVVRLKTVVLHPADLHLLCNLVHASDSLRASENWMPICLPQFDPDGYLYGHVSYLSEVCDACLLLLTVDKEHFYTLSQAKQKITEKLRRQHVLDKLVCRGSGGAATVSGGYPVSTVGCPELRHFVYKNRALAQYTAPIYCPPYHTEETRALPVRLYERLQQRVRCQERPLKMLYCSAADHATIAWVSVSLITAAADHATIAWTIF</sequence>
<dbReference type="PANTHER" id="PTHR13027:SF7">
    <property type="entry name" value="VACUOLAR FUSION PROTEIN MON1 HOMOLOG"/>
    <property type="match status" value="1"/>
</dbReference>
<dbReference type="KEGG" id="hazt:108675883"/>
<evidence type="ECO:0000259" key="4">
    <source>
        <dbReference type="Pfam" id="PF19038"/>
    </source>
</evidence>
<comment type="similarity">
    <text evidence="1 2">Belongs to the MON1/SAND family.</text>
</comment>
<evidence type="ECO:0000313" key="5">
    <source>
        <dbReference type="Proteomes" id="UP000694843"/>
    </source>
</evidence>
<proteinExistence type="inferred from homology"/>
<dbReference type="OrthoDB" id="272411at2759"/>
<dbReference type="GeneID" id="108675883"/>
<comment type="function">
    <text evidence="2">Plays an important role in membrane trafficking through the secretory apparatus.</text>
</comment>
<accession>A0A979FJV0</accession>
<dbReference type="InterPro" id="IPR043971">
    <property type="entry name" value="FUZ/MON1/HPS1_longin_2"/>
</dbReference>
<evidence type="ECO:0000259" key="3">
    <source>
        <dbReference type="Pfam" id="PF19037"/>
    </source>
</evidence>
<evidence type="ECO:0000256" key="1">
    <source>
        <dbReference type="ARBA" id="ARBA00008968"/>
    </source>
</evidence>
<dbReference type="AlphaFoldDB" id="A0A979FJV0"/>
<feature type="domain" description="FUZ/MON1/HPS1 third Longin" evidence="4">
    <location>
        <begin position="198"/>
        <end position="265"/>
    </location>
</feature>
<evidence type="ECO:0000256" key="2">
    <source>
        <dbReference type="RuleBase" id="RU367048"/>
    </source>
</evidence>
<dbReference type="Proteomes" id="UP000694843">
    <property type="component" value="Unplaced"/>
</dbReference>
<feature type="domain" description="FUZ/MON1/HPS1 second Longin" evidence="3">
    <location>
        <begin position="65"/>
        <end position="162"/>
    </location>
</feature>
<protein>
    <recommendedName>
        <fullName evidence="2">Vacuolar fusion protein MON1 homolog</fullName>
    </recommendedName>
</protein>
<keyword evidence="5" id="KW-1185">Reference proteome</keyword>
<gene>
    <name evidence="6" type="primary">LOC108675883</name>
</gene>
<organism evidence="5 6">
    <name type="scientific">Hyalella azteca</name>
    <name type="common">Amphipod</name>
    <dbReference type="NCBI Taxonomy" id="294128"/>
    <lineage>
        <taxon>Eukaryota</taxon>
        <taxon>Metazoa</taxon>
        <taxon>Ecdysozoa</taxon>
        <taxon>Arthropoda</taxon>
        <taxon>Crustacea</taxon>
        <taxon>Multicrustacea</taxon>
        <taxon>Malacostraca</taxon>
        <taxon>Eumalacostraca</taxon>
        <taxon>Peracarida</taxon>
        <taxon>Amphipoda</taxon>
        <taxon>Senticaudata</taxon>
        <taxon>Talitrida</taxon>
        <taxon>Talitroidea</taxon>
        <taxon>Hyalellidae</taxon>
        <taxon>Hyalella</taxon>
    </lineage>
</organism>
<feature type="non-terminal residue" evidence="6">
    <location>
        <position position="1"/>
    </location>
</feature>
<dbReference type="OMA" id="LRASENW"/>
<reference evidence="6" key="1">
    <citation type="submission" date="2025-08" db="UniProtKB">
        <authorList>
            <consortium name="RefSeq"/>
        </authorList>
    </citation>
    <scope>IDENTIFICATION</scope>
    <source>
        <tissue evidence="6">Whole organism</tissue>
    </source>
</reference>
<dbReference type="Pfam" id="PF19037">
    <property type="entry name" value="Fuz_longin_2"/>
    <property type="match status" value="1"/>
</dbReference>
<dbReference type="PRINTS" id="PR01546">
    <property type="entry name" value="YEAST73DUF"/>
</dbReference>
<dbReference type="PANTHER" id="PTHR13027">
    <property type="entry name" value="SAND PROTEIN-RELATED"/>
    <property type="match status" value="1"/>
</dbReference>
<dbReference type="RefSeq" id="XP_047736822.1">
    <property type="nucleotide sequence ID" value="XM_047880866.1"/>
</dbReference>
<dbReference type="Pfam" id="PF19038">
    <property type="entry name" value="Fuz_longin_3"/>
    <property type="match status" value="1"/>
</dbReference>
<dbReference type="GO" id="GO:0032510">
    <property type="term" value="P:endosome to lysosome transport via multivesicular body sorting pathway"/>
    <property type="evidence" value="ECO:0007669"/>
    <property type="project" value="TreeGrafter"/>
</dbReference>
<dbReference type="GO" id="GO:0006623">
    <property type="term" value="P:protein targeting to vacuole"/>
    <property type="evidence" value="ECO:0007669"/>
    <property type="project" value="UniProtKB-UniRule"/>
</dbReference>
<name>A0A979FJV0_HYAAZ</name>
<dbReference type="InterPro" id="IPR043970">
    <property type="entry name" value="FUZ/MON1/HPS1_longin_3"/>
</dbReference>
<dbReference type="InterPro" id="IPR004353">
    <property type="entry name" value="Mon1"/>
</dbReference>